<gene>
    <name evidence="2" type="ORF">T265_02100</name>
</gene>
<feature type="region of interest" description="Disordered" evidence="1">
    <location>
        <begin position="176"/>
        <end position="205"/>
    </location>
</feature>
<dbReference type="EMBL" id="KL596642">
    <property type="protein sequence ID" value="KER31735.1"/>
    <property type="molecule type" value="Genomic_DNA"/>
</dbReference>
<feature type="region of interest" description="Disordered" evidence="1">
    <location>
        <begin position="100"/>
        <end position="131"/>
    </location>
</feature>
<evidence type="ECO:0000256" key="1">
    <source>
        <dbReference type="SAM" id="MobiDB-lite"/>
    </source>
</evidence>
<sequence>MGKSSRSPEEERIPANNVAAAAAAAAFVSVPVVGEEDSSPSRVQLPSDLGTVSFRESQSTGAAEGGLSRPGSGVLATENRLRVNDLGRVVILLGSYKRQYGETSNELNEGRELPERGNKEENGPANLGDEPKEDFVVGFLESDGVSEVARGFLPIVADEVDASDWERLTKVSEDGESVEPFCCNPGVESDENPVEHRAGKWNRDS</sequence>
<evidence type="ECO:0000313" key="2">
    <source>
        <dbReference type="EMBL" id="KER31735.1"/>
    </source>
</evidence>
<dbReference type="RefSeq" id="XP_009164523.1">
    <property type="nucleotide sequence ID" value="XM_009166259.1"/>
</dbReference>
<proteinExistence type="predicted"/>
<dbReference type="CTD" id="20316288"/>
<reference evidence="2 3" key="1">
    <citation type="submission" date="2013-11" db="EMBL/GenBank/DDBJ databases">
        <title>Opisthorchis viverrini - life in the bile duct.</title>
        <authorList>
            <person name="Young N.D."/>
            <person name="Nagarajan N."/>
            <person name="Lin S.J."/>
            <person name="Korhonen P.K."/>
            <person name="Jex A.R."/>
            <person name="Hall R.S."/>
            <person name="Safavi-Hemami H."/>
            <person name="Kaewkong W."/>
            <person name="Bertrand D."/>
            <person name="Gao S."/>
            <person name="Seet Q."/>
            <person name="Wongkham S."/>
            <person name="Teh B.T."/>
            <person name="Wongkham C."/>
            <person name="Intapan P.M."/>
            <person name="Maleewong W."/>
            <person name="Yang X."/>
            <person name="Hu M."/>
            <person name="Wang Z."/>
            <person name="Hofmann A."/>
            <person name="Sternberg P.W."/>
            <person name="Tan P."/>
            <person name="Wang J."/>
            <person name="Gasser R.B."/>
        </authorList>
    </citation>
    <scope>NUCLEOTIDE SEQUENCE [LARGE SCALE GENOMIC DNA]</scope>
</reference>
<dbReference type="KEGG" id="ovi:T265_02100"/>
<feature type="region of interest" description="Disordered" evidence="1">
    <location>
        <begin position="34"/>
        <end position="73"/>
    </location>
</feature>
<feature type="compositionally biased region" description="Basic and acidic residues" evidence="1">
    <location>
        <begin position="108"/>
        <end position="122"/>
    </location>
</feature>
<name>A0A075A7U4_OPIVI</name>
<keyword evidence="3" id="KW-1185">Reference proteome</keyword>
<organism evidence="2 3">
    <name type="scientific">Opisthorchis viverrini</name>
    <name type="common">Southeast Asian liver fluke</name>
    <dbReference type="NCBI Taxonomy" id="6198"/>
    <lineage>
        <taxon>Eukaryota</taxon>
        <taxon>Metazoa</taxon>
        <taxon>Spiralia</taxon>
        <taxon>Lophotrochozoa</taxon>
        <taxon>Platyhelminthes</taxon>
        <taxon>Trematoda</taxon>
        <taxon>Digenea</taxon>
        <taxon>Opisthorchiida</taxon>
        <taxon>Opisthorchiata</taxon>
        <taxon>Opisthorchiidae</taxon>
        <taxon>Opisthorchis</taxon>
    </lineage>
</organism>
<dbReference type="AlphaFoldDB" id="A0A075A7U4"/>
<protein>
    <submittedName>
        <fullName evidence="2">Uncharacterized protein</fullName>
    </submittedName>
</protein>
<dbReference type="Proteomes" id="UP000054324">
    <property type="component" value="Unassembled WGS sequence"/>
</dbReference>
<evidence type="ECO:0000313" key="3">
    <source>
        <dbReference type="Proteomes" id="UP000054324"/>
    </source>
</evidence>
<accession>A0A075A7U4</accession>
<dbReference type="GeneID" id="20316288"/>
<feature type="compositionally biased region" description="Basic and acidic residues" evidence="1">
    <location>
        <begin position="193"/>
        <end position="205"/>
    </location>
</feature>